<dbReference type="Pfam" id="PF00069">
    <property type="entry name" value="Pkinase"/>
    <property type="match status" value="1"/>
</dbReference>
<dbReference type="GO" id="GO:0005524">
    <property type="term" value="F:ATP binding"/>
    <property type="evidence" value="ECO:0007669"/>
    <property type="project" value="UniProtKB-KW"/>
</dbReference>
<evidence type="ECO:0000313" key="8">
    <source>
        <dbReference type="Proteomes" id="UP001251528"/>
    </source>
</evidence>
<dbReference type="Proteomes" id="UP001251528">
    <property type="component" value="Unassembled WGS sequence"/>
</dbReference>
<reference evidence="7" key="1">
    <citation type="submission" date="2023-06" db="EMBL/GenBank/DDBJ databases">
        <title>Conoideocrella luteorostrata (Hypocreales: Clavicipitaceae), a potential biocontrol fungus for elongate hemlock scale in United States Christmas tree production areas.</title>
        <authorList>
            <person name="Barrett H."/>
            <person name="Lovett B."/>
            <person name="Macias A.M."/>
            <person name="Stajich J.E."/>
            <person name="Kasson M.T."/>
        </authorList>
    </citation>
    <scope>NUCLEOTIDE SEQUENCE</scope>
    <source>
        <strain evidence="7">ARSEF 14590</strain>
    </source>
</reference>
<evidence type="ECO:0000313" key="7">
    <source>
        <dbReference type="EMBL" id="KAK2591559.1"/>
    </source>
</evidence>
<accession>A0AAJ0CH62</accession>
<feature type="domain" description="Protein kinase" evidence="6">
    <location>
        <begin position="54"/>
        <end position="379"/>
    </location>
</feature>
<evidence type="ECO:0000256" key="5">
    <source>
        <dbReference type="ARBA" id="ARBA00022840"/>
    </source>
</evidence>
<evidence type="ECO:0000256" key="1">
    <source>
        <dbReference type="ARBA" id="ARBA00022527"/>
    </source>
</evidence>
<proteinExistence type="predicted"/>
<keyword evidence="5" id="KW-0067">ATP-binding</keyword>
<name>A0AAJ0CH62_9HYPO</name>
<dbReference type="GO" id="GO:0043484">
    <property type="term" value="P:regulation of RNA splicing"/>
    <property type="evidence" value="ECO:0007669"/>
    <property type="project" value="TreeGrafter"/>
</dbReference>
<evidence type="ECO:0000256" key="2">
    <source>
        <dbReference type="ARBA" id="ARBA00022679"/>
    </source>
</evidence>
<dbReference type="Gene3D" id="1.10.510.10">
    <property type="entry name" value="Transferase(Phosphotransferase) domain 1"/>
    <property type="match status" value="2"/>
</dbReference>
<dbReference type="PROSITE" id="PS50011">
    <property type="entry name" value="PROTEIN_KINASE_DOM"/>
    <property type="match status" value="1"/>
</dbReference>
<sequence>MPGYWKRSFSISSRNSPRPAAYDLGEPIDEELLPSDRLKYFHRTQPGQILDGRFKTIAKLGFGSGSTVWLAENLAFKRWTKSSAPRYVSIKIPALDTNATGEMRWTKLIAGANPSHEGFSRIRTPIDVFNLEGEDIKDDNIMVTIEDDSVLEDIVHYYKANSQPRHTRSEDGRVTYLSHDEFGGLRGTTILPRLTDFNLSFPGLPDNRGHISPIQSHRYRAPEVFLGLPWSYSADIWNLGLMMWNLLENISLFNRPAGEDGEYDAHVHLAHMISVLGDPPETLIQRERMCRKAKLGRMIINQNGEKCETMNEFWGGPFFDEAGRTIRRDLVKERKQLSDAVTELAGQEKKQFLDFAGSMLQWLPEKRKTAHELLQHPFLKDMNI</sequence>
<dbReference type="InterPro" id="IPR011009">
    <property type="entry name" value="Kinase-like_dom_sf"/>
</dbReference>
<keyword evidence="2" id="KW-0808">Transferase</keyword>
<keyword evidence="4" id="KW-0418">Kinase</keyword>
<dbReference type="PANTHER" id="PTHR45646:SF11">
    <property type="entry name" value="SERINE_THREONINE-PROTEIN KINASE DOA"/>
    <property type="match status" value="1"/>
</dbReference>
<comment type="caution">
    <text evidence="7">The sequence shown here is derived from an EMBL/GenBank/DDBJ whole genome shotgun (WGS) entry which is preliminary data.</text>
</comment>
<dbReference type="Gene3D" id="3.30.200.20">
    <property type="entry name" value="Phosphorylase Kinase, domain 1"/>
    <property type="match status" value="1"/>
</dbReference>
<dbReference type="EMBL" id="JASWJB010000326">
    <property type="protein sequence ID" value="KAK2591559.1"/>
    <property type="molecule type" value="Genomic_DNA"/>
</dbReference>
<gene>
    <name evidence="7" type="ORF">QQS21_010752</name>
</gene>
<dbReference type="InterPro" id="IPR051175">
    <property type="entry name" value="CLK_kinases"/>
</dbReference>
<keyword evidence="3" id="KW-0547">Nucleotide-binding</keyword>
<organism evidence="7 8">
    <name type="scientific">Conoideocrella luteorostrata</name>
    <dbReference type="NCBI Taxonomy" id="1105319"/>
    <lineage>
        <taxon>Eukaryota</taxon>
        <taxon>Fungi</taxon>
        <taxon>Dikarya</taxon>
        <taxon>Ascomycota</taxon>
        <taxon>Pezizomycotina</taxon>
        <taxon>Sordariomycetes</taxon>
        <taxon>Hypocreomycetidae</taxon>
        <taxon>Hypocreales</taxon>
        <taxon>Clavicipitaceae</taxon>
        <taxon>Conoideocrella</taxon>
    </lineage>
</organism>
<dbReference type="GO" id="GO:0005634">
    <property type="term" value="C:nucleus"/>
    <property type="evidence" value="ECO:0007669"/>
    <property type="project" value="TreeGrafter"/>
</dbReference>
<dbReference type="SUPFAM" id="SSF56112">
    <property type="entry name" value="Protein kinase-like (PK-like)"/>
    <property type="match status" value="1"/>
</dbReference>
<evidence type="ECO:0000256" key="3">
    <source>
        <dbReference type="ARBA" id="ARBA00022741"/>
    </source>
</evidence>
<dbReference type="InterPro" id="IPR000719">
    <property type="entry name" value="Prot_kinase_dom"/>
</dbReference>
<keyword evidence="1" id="KW-0723">Serine/threonine-protein kinase</keyword>
<evidence type="ECO:0000256" key="4">
    <source>
        <dbReference type="ARBA" id="ARBA00022777"/>
    </source>
</evidence>
<dbReference type="GO" id="GO:0004674">
    <property type="term" value="F:protein serine/threonine kinase activity"/>
    <property type="evidence" value="ECO:0007669"/>
    <property type="project" value="UniProtKB-KW"/>
</dbReference>
<dbReference type="AlphaFoldDB" id="A0AAJ0CH62"/>
<dbReference type="SMART" id="SM00220">
    <property type="entry name" value="S_TKc"/>
    <property type="match status" value="1"/>
</dbReference>
<protein>
    <recommendedName>
        <fullName evidence="6">Protein kinase domain-containing protein</fullName>
    </recommendedName>
</protein>
<evidence type="ECO:0000259" key="6">
    <source>
        <dbReference type="PROSITE" id="PS50011"/>
    </source>
</evidence>
<keyword evidence="8" id="KW-1185">Reference proteome</keyword>
<dbReference type="PANTHER" id="PTHR45646">
    <property type="entry name" value="SERINE/THREONINE-PROTEIN KINASE DOA-RELATED"/>
    <property type="match status" value="1"/>
</dbReference>